<sequence length="265" mass="28522">MIKLVTVGLVLFLIFALVVSLFQNRILFPTHMVGRPGPLPHGTQRLSLNTPDGYRLQGVHIPPSRDGGERLLIVAFAGNAWNSADAADYLSEVYPEAHIVAFHYRGYAPSTGSPSTEALMADAPLIYDAATARVKPQRTIAVGFSIGSGVAASLAEKRHLDGLILVTPFDSLKAVAQGHCPWLPIGMVFHEQIDAAGSLRRVDAPVAIIAAGRDTLIPGRRTDALRRRVPNLVFDRTIEGVGHNDIYHTTALHEAMSDALAALSK</sequence>
<keyword evidence="3" id="KW-1185">Reference proteome</keyword>
<protein>
    <submittedName>
        <fullName evidence="2">Alpha/beta hydrolase</fullName>
    </submittedName>
</protein>
<name>A0ABS9VKU7_9SPHN</name>
<evidence type="ECO:0000259" key="1">
    <source>
        <dbReference type="Pfam" id="PF00561"/>
    </source>
</evidence>
<dbReference type="GO" id="GO:0016787">
    <property type="term" value="F:hydrolase activity"/>
    <property type="evidence" value="ECO:0007669"/>
    <property type="project" value="UniProtKB-KW"/>
</dbReference>
<dbReference type="RefSeq" id="WP_241446395.1">
    <property type="nucleotide sequence ID" value="NZ_JAKZHW010000001.1"/>
</dbReference>
<dbReference type="Gene3D" id="3.40.50.1820">
    <property type="entry name" value="alpha/beta hydrolase"/>
    <property type="match status" value="2"/>
</dbReference>
<dbReference type="EMBL" id="JAKZHW010000001">
    <property type="protein sequence ID" value="MCH8615591.1"/>
    <property type="molecule type" value="Genomic_DNA"/>
</dbReference>
<comment type="caution">
    <text evidence="2">The sequence shown here is derived from an EMBL/GenBank/DDBJ whole genome shotgun (WGS) entry which is preliminary data.</text>
</comment>
<dbReference type="PANTHER" id="PTHR12277">
    <property type="entry name" value="ALPHA/BETA HYDROLASE DOMAIN-CONTAINING PROTEIN"/>
    <property type="match status" value="1"/>
</dbReference>
<evidence type="ECO:0000313" key="3">
    <source>
        <dbReference type="Proteomes" id="UP001203058"/>
    </source>
</evidence>
<dbReference type="Pfam" id="PF00561">
    <property type="entry name" value="Abhydrolase_1"/>
    <property type="match status" value="1"/>
</dbReference>
<dbReference type="Proteomes" id="UP001203058">
    <property type="component" value="Unassembled WGS sequence"/>
</dbReference>
<organism evidence="2 3">
    <name type="scientific">Sphingomonas telluris</name>
    <dbReference type="NCBI Taxonomy" id="2907998"/>
    <lineage>
        <taxon>Bacteria</taxon>
        <taxon>Pseudomonadati</taxon>
        <taxon>Pseudomonadota</taxon>
        <taxon>Alphaproteobacteria</taxon>
        <taxon>Sphingomonadales</taxon>
        <taxon>Sphingomonadaceae</taxon>
        <taxon>Sphingomonas</taxon>
    </lineage>
</organism>
<dbReference type="InterPro" id="IPR000073">
    <property type="entry name" value="AB_hydrolase_1"/>
</dbReference>
<evidence type="ECO:0000313" key="2">
    <source>
        <dbReference type="EMBL" id="MCH8615591.1"/>
    </source>
</evidence>
<gene>
    <name evidence="2" type="ORF">LZ016_05695</name>
</gene>
<feature type="domain" description="AB hydrolase-1" evidence="1">
    <location>
        <begin position="72"/>
        <end position="168"/>
    </location>
</feature>
<keyword evidence="2" id="KW-0378">Hydrolase</keyword>
<dbReference type="SUPFAM" id="SSF53474">
    <property type="entry name" value="alpha/beta-Hydrolases"/>
    <property type="match status" value="1"/>
</dbReference>
<dbReference type="InterPro" id="IPR029058">
    <property type="entry name" value="AB_hydrolase_fold"/>
</dbReference>
<dbReference type="PANTHER" id="PTHR12277:SF79">
    <property type="entry name" value="XAA-PRO DIPEPTIDYL-PEPTIDASE-RELATED"/>
    <property type="match status" value="1"/>
</dbReference>
<accession>A0ABS9VKU7</accession>
<proteinExistence type="predicted"/>
<reference evidence="2 3" key="1">
    <citation type="submission" date="2022-03" db="EMBL/GenBank/DDBJ databases">
        <authorList>
            <person name="Jo J.-H."/>
            <person name="Im W.-T."/>
        </authorList>
    </citation>
    <scope>NUCLEOTIDE SEQUENCE [LARGE SCALE GENOMIC DNA]</scope>
    <source>
        <strain evidence="2 3">SM33</strain>
    </source>
</reference>